<dbReference type="SUPFAM" id="SSF46785">
    <property type="entry name" value="Winged helix' DNA-binding domain"/>
    <property type="match status" value="1"/>
</dbReference>
<dbReference type="Proteomes" id="UP001243364">
    <property type="component" value="Unassembled WGS sequence"/>
</dbReference>
<dbReference type="CDD" id="cd07377">
    <property type="entry name" value="WHTH_GntR"/>
    <property type="match status" value="1"/>
</dbReference>
<keyword evidence="3" id="KW-0804">Transcription</keyword>
<dbReference type="InterPro" id="IPR036390">
    <property type="entry name" value="WH_DNA-bd_sf"/>
</dbReference>
<name>A0ABU0QEW9_STRAH</name>
<dbReference type="PANTHER" id="PTHR43537:SF5">
    <property type="entry name" value="UXU OPERON TRANSCRIPTIONAL REGULATOR"/>
    <property type="match status" value="1"/>
</dbReference>
<dbReference type="Gene3D" id="1.20.120.530">
    <property type="entry name" value="GntR ligand-binding domain-like"/>
    <property type="match status" value="1"/>
</dbReference>
<evidence type="ECO:0000256" key="3">
    <source>
        <dbReference type="ARBA" id="ARBA00023163"/>
    </source>
</evidence>
<sequence length="321" mass="33122">MALTDDAIDKIKAMIVAGELAPGSRLPKEEILAEQLGLSRSSLREAVRALAAMRILITRQGDGTYVSSLEPHLLLETLSFAADVSQGHAALQLLQVRRLLEPQATGLAAALLKPEDLGELRDILDRSRSVATVEEFVAHDTAFHLKIVEAVGNPVLSMLLQVVSTRTQRVRIVRGSRTRHALDHAHRDHEQILAALTSRDALLAASAATVHITAVEQWLAASLTDTSDEPPTPAPSGSSLPSGSSGSFGSSVPSGSSCSSCSSGPGAVPEAVRSASSAVPAPPCPGGGPARAPGAAPGTGAQAARSVSGSHHGRTGITPTR</sequence>
<dbReference type="PRINTS" id="PR00035">
    <property type="entry name" value="HTHGNTR"/>
</dbReference>
<dbReference type="InterPro" id="IPR036388">
    <property type="entry name" value="WH-like_DNA-bd_sf"/>
</dbReference>
<dbReference type="InterPro" id="IPR000524">
    <property type="entry name" value="Tscrpt_reg_HTH_GntR"/>
</dbReference>
<dbReference type="Gene3D" id="1.10.10.10">
    <property type="entry name" value="Winged helix-like DNA-binding domain superfamily/Winged helix DNA-binding domain"/>
    <property type="match status" value="1"/>
</dbReference>
<organism evidence="6 7">
    <name type="scientific">Streptomyces achromogenes</name>
    <dbReference type="NCBI Taxonomy" id="67255"/>
    <lineage>
        <taxon>Bacteria</taxon>
        <taxon>Bacillati</taxon>
        <taxon>Actinomycetota</taxon>
        <taxon>Actinomycetes</taxon>
        <taxon>Kitasatosporales</taxon>
        <taxon>Streptomycetaceae</taxon>
        <taxon>Streptomyces</taxon>
    </lineage>
</organism>
<evidence type="ECO:0000259" key="5">
    <source>
        <dbReference type="PROSITE" id="PS50949"/>
    </source>
</evidence>
<accession>A0ABU0QEW9</accession>
<dbReference type="InterPro" id="IPR011711">
    <property type="entry name" value="GntR_C"/>
</dbReference>
<evidence type="ECO:0000313" key="6">
    <source>
        <dbReference type="EMBL" id="MDQ0688395.1"/>
    </source>
</evidence>
<reference evidence="6 7" key="1">
    <citation type="submission" date="2023-07" db="EMBL/GenBank/DDBJ databases">
        <title>Comparative genomics of wheat-associated soil bacteria to identify genetic determinants of phenazine resistance.</title>
        <authorList>
            <person name="Mouncey N."/>
        </authorList>
    </citation>
    <scope>NUCLEOTIDE SEQUENCE [LARGE SCALE GENOMIC DNA]</scope>
    <source>
        <strain evidence="6 7">W4I19-2</strain>
    </source>
</reference>
<dbReference type="Pfam" id="PF00392">
    <property type="entry name" value="GntR"/>
    <property type="match status" value="1"/>
</dbReference>
<feature type="compositionally biased region" description="Low complexity" evidence="4">
    <location>
        <begin position="235"/>
        <end position="279"/>
    </location>
</feature>
<dbReference type="PANTHER" id="PTHR43537">
    <property type="entry name" value="TRANSCRIPTIONAL REGULATOR, GNTR FAMILY"/>
    <property type="match status" value="1"/>
</dbReference>
<dbReference type="Pfam" id="PF07729">
    <property type="entry name" value="FCD"/>
    <property type="match status" value="1"/>
</dbReference>
<feature type="domain" description="HTH gntR-type" evidence="5">
    <location>
        <begin position="1"/>
        <end position="69"/>
    </location>
</feature>
<dbReference type="EMBL" id="JAUSYA010000001">
    <property type="protein sequence ID" value="MDQ0688395.1"/>
    <property type="molecule type" value="Genomic_DNA"/>
</dbReference>
<dbReference type="PROSITE" id="PS50949">
    <property type="entry name" value="HTH_GNTR"/>
    <property type="match status" value="1"/>
</dbReference>
<keyword evidence="2 6" id="KW-0238">DNA-binding</keyword>
<keyword evidence="7" id="KW-1185">Reference proteome</keyword>
<dbReference type="SMART" id="SM00345">
    <property type="entry name" value="HTH_GNTR"/>
    <property type="match status" value="1"/>
</dbReference>
<proteinExistence type="predicted"/>
<feature type="region of interest" description="Disordered" evidence="4">
    <location>
        <begin position="224"/>
        <end position="321"/>
    </location>
</feature>
<evidence type="ECO:0000256" key="1">
    <source>
        <dbReference type="ARBA" id="ARBA00023015"/>
    </source>
</evidence>
<evidence type="ECO:0000313" key="7">
    <source>
        <dbReference type="Proteomes" id="UP001243364"/>
    </source>
</evidence>
<evidence type="ECO:0000256" key="2">
    <source>
        <dbReference type="ARBA" id="ARBA00023125"/>
    </source>
</evidence>
<feature type="compositionally biased region" description="Low complexity" evidence="4">
    <location>
        <begin position="290"/>
        <end position="305"/>
    </location>
</feature>
<evidence type="ECO:0000256" key="4">
    <source>
        <dbReference type="SAM" id="MobiDB-lite"/>
    </source>
</evidence>
<keyword evidence="1" id="KW-0805">Transcription regulation</keyword>
<gene>
    <name evidence="6" type="ORF">QFZ56_007358</name>
</gene>
<protein>
    <submittedName>
        <fullName evidence="6">DNA-binding FadR family transcriptional regulator</fullName>
    </submittedName>
</protein>
<dbReference type="SUPFAM" id="SSF48008">
    <property type="entry name" value="GntR ligand-binding domain-like"/>
    <property type="match status" value="1"/>
</dbReference>
<dbReference type="InterPro" id="IPR008920">
    <property type="entry name" value="TF_FadR/GntR_C"/>
</dbReference>
<dbReference type="SMART" id="SM00895">
    <property type="entry name" value="FCD"/>
    <property type="match status" value="1"/>
</dbReference>
<comment type="caution">
    <text evidence="6">The sequence shown here is derived from an EMBL/GenBank/DDBJ whole genome shotgun (WGS) entry which is preliminary data.</text>
</comment>
<dbReference type="GO" id="GO:0003677">
    <property type="term" value="F:DNA binding"/>
    <property type="evidence" value="ECO:0007669"/>
    <property type="project" value="UniProtKB-KW"/>
</dbReference>